<dbReference type="Gene3D" id="3.90.550.10">
    <property type="entry name" value="Spore Coat Polysaccharide Biosynthesis Protein SpsA, Chain A"/>
    <property type="match status" value="1"/>
</dbReference>
<keyword evidence="3" id="KW-1185">Reference proteome</keyword>
<evidence type="ECO:0000313" key="2">
    <source>
        <dbReference type="EMBL" id="MBD8084320.1"/>
    </source>
</evidence>
<dbReference type="InterPro" id="IPR029044">
    <property type="entry name" value="Nucleotide-diphossugar_trans"/>
</dbReference>
<dbReference type="EMBL" id="JACYFS010000008">
    <property type="protein sequence ID" value="MBD8084320.1"/>
    <property type="molecule type" value="Genomic_DNA"/>
</dbReference>
<dbReference type="CDD" id="cd00761">
    <property type="entry name" value="Glyco_tranf_GTA_type"/>
    <property type="match status" value="1"/>
</dbReference>
<dbReference type="SUPFAM" id="SSF53448">
    <property type="entry name" value="Nucleotide-diphospho-sugar transferases"/>
    <property type="match status" value="1"/>
</dbReference>
<dbReference type="InterPro" id="IPR001173">
    <property type="entry name" value="Glyco_trans_2-like"/>
</dbReference>
<protein>
    <submittedName>
        <fullName evidence="2">Glycosyltransferase family 2 protein</fullName>
    </submittedName>
</protein>
<dbReference type="Pfam" id="PF00535">
    <property type="entry name" value="Glycos_transf_2"/>
    <property type="match status" value="1"/>
</dbReference>
<reference evidence="2 3" key="1">
    <citation type="submission" date="2020-09" db="EMBL/GenBank/DDBJ databases">
        <title>Genome seq and assembly of Chryseobacterium sp.</title>
        <authorList>
            <person name="Chhetri G."/>
        </authorList>
    </citation>
    <scope>NUCLEOTIDE SEQUENCE [LARGE SCALE GENOMIC DNA]</scope>
    <source>
        <strain evidence="2 3">GCR10</strain>
    </source>
</reference>
<dbReference type="Proteomes" id="UP000637299">
    <property type="component" value="Unassembled WGS sequence"/>
</dbReference>
<evidence type="ECO:0000313" key="3">
    <source>
        <dbReference type="Proteomes" id="UP000637299"/>
    </source>
</evidence>
<proteinExistence type="predicted"/>
<accession>A0ABR8ZG89</accession>
<evidence type="ECO:0000259" key="1">
    <source>
        <dbReference type="Pfam" id="PF00535"/>
    </source>
</evidence>
<feature type="domain" description="Glycosyltransferase 2-like" evidence="1">
    <location>
        <begin position="6"/>
        <end position="132"/>
    </location>
</feature>
<comment type="caution">
    <text evidence="2">The sequence shown here is derived from an EMBL/GenBank/DDBJ whole genome shotgun (WGS) entry which is preliminary data.</text>
</comment>
<gene>
    <name evidence="2" type="ORF">IC610_18080</name>
</gene>
<dbReference type="PANTHER" id="PTHR22916:SF3">
    <property type="entry name" value="UDP-GLCNAC:BETAGAL BETA-1,3-N-ACETYLGLUCOSAMINYLTRANSFERASE-LIKE PROTEIN 1"/>
    <property type="match status" value="1"/>
</dbReference>
<dbReference type="PANTHER" id="PTHR22916">
    <property type="entry name" value="GLYCOSYLTRANSFERASE"/>
    <property type="match status" value="1"/>
</dbReference>
<sequence>MKLNISVVIPVYNASLYLRNAVNSAIQFDEVQEVILVEDLSTDDSFAICEQLVSEDPRIKLFQHPDKANHGAAASRNLGIEKAQSEYIAFLDADDYYLPNRFQAEKNIFEDPKTEGVFGALGVEYLSEKGREEFQNKFKDTALTTVKFAAEGEEIFKGLLGLSTNTFGSFFHLNTLTVKKSSLANHRFNEDLRVHQDSDFIIKLSYHSYLKTGIIDNAIAIRGVHDNNRITKIKPYSEKFYRNNLLLQKSLYQWSKSASLNNTYRKKIKLDYLSFGIACKKGISKWFSFFKTVLRYPEFIRTKYRFHALNKHIDD</sequence>
<name>A0ABR8ZG89_9FLAO</name>
<dbReference type="RefSeq" id="WP_191738097.1">
    <property type="nucleotide sequence ID" value="NZ_JACYFS010000008.1"/>
</dbReference>
<organism evidence="2 3">
    <name type="scientific">Chryseobacterium caseinilyticum</name>
    <dbReference type="NCBI Taxonomy" id="2771428"/>
    <lineage>
        <taxon>Bacteria</taxon>
        <taxon>Pseudomonadati</taxon>
        <taxon>Bacteroidota</taxon>
        <taxon>Flavobacteriia</taxon>
        <taxon>Flavobacteriales</taxon>
        <taxon>Weeksellaceae</taxon>
        <taxon>Chryseobacterium group</taxon>
        <taxon>Chryseobacterium</taxon>
    </lineage>
</organism>